<dbReference type="InterPro" id="IPR005137">
    <property type="entry name" value="BtpA"/>
</dbReference>
<accession>A0A9E7UC53</accession>
<evidence type="ECO:0000256" key="1">
    <source>
        <dbReference type="ARBA" id="ARBA00006007"/>
    </source>
</evidence>
<dbReference type="SUPFAM" id="SSF51366">
    <property type="entry name" value="Ribulose-phoshate binding barrel"/>
    <property type="match status" value="1"/>
</dbReference>
<reference evidence="2" key="1">
    <citation type="submission" date="2022-09" db="EMBL/GenBank/DDBJ databases">
        <title>Diverse halophilic archaea isolated from saline environments.</title>
        <authorList>
            <person name="Cui H.-L."/>
        </authorList>
    </citation>
    <scope>NUCLEOTIDE SEQUENCE</scope>
    <source>
        <strain evidence="2">ZS-35-S2</strain>
    </source>
</reference>
<dbReference type="GeneID" id="74941501"/>
<dbReference type="Pfam" id="PF03437">
    <property type="entry name" value="BtpA"/>
    <property type="match status" value="1"/>
</dbReference>
<evidence type="ECO:0000313" key="3">
    <source>
        <dbReference type="Proteomes" id="UP001057580"/>
    </source>
</evidence>
<comment type="similarity">
    <text evidence="1">Belongs to the BtpA family.</text>
</comment>
<dbReference type="PIRSF" id="PIRSF005956">
    <property type="entry name" value="BtpA"/>
    <property type="match status" value="1"/>
</dbReference>
<keyword evidence="3" id="KW-1185">Reference proteome</keyword>
<dbReference type="PANTHER" id="PTHR21381">
    <property type="entry name" value="ZGC:162297"/>
    <property type="match status" value="1"/>
</dbReference>
<organism evidence="2 3">
    <name type="scientific">Salinirubellus salinus</name>
    <dbReference type="NCBI Taxonomy" id="1364945"/>
    <lineage>
        <taxon>Archaea</taxon>
        <taxon>Methanobacteriati</taxon>
        <taxon>Methanobacteriota</taxon>
        <taxon>Stenosarchaea group</taxon>
        <taxon>Halobacteria</taxon>
        <taxon>Halobacteriales</taxon>
        <taxon>Natronomonadaceae</taxon>
        <taxon>Salinirubellus</taxon>
    </lineage>
</organism>
<dbReference type="NCBIfam" id="TIGR00259">
    <property type="entry name" value="thylakoid_BtpA"/>
    <property type="match status" value="1"/>
</dbReference>
<dbReference type="Proteomes" id="UP001057580">
    <property type="component" value="Chromosome"/>
</dbReference>
<dbReference type="AlphaFoldDB" id="A0A9E7UC53"/>
<gene>
    <name evidence="2" type="ORF">N0B31_03725</name>
</gene>
<evidence type="ECO:0000313" key="2">
    <source>
        <dbReference type="EMBL" id="UWM55399.1"/>
    </source>
</evidence>
<dbReference type="PANTHER" id="PTHR21381:SF3">
    <property type="entry name" value="SGC REGION PROTEIN SGCQ-RELATED"/>
    <property type="match status" value="1"/>
</dbReference>
<dbReference type="KEGG" id="ssai:N0B31_03725"/>
<sequence>MNFENTIVGMVHLPALPGAPGHEGSLTAVRERALADARALEAGGVDAVLVENFGDAPFYPDRVPRHVVASTTHLVDAVTRTVECPVGVNVLRNDVQSALAVAAATGATFVRVNVHVGARVTDQGVIEGRAHETMRLRETLDADVSVFADVGVKHSVPLGAGGEGAEAVAREAREAVERGLADGVVVSGPGTGEVTAASDLERVATVTGDLGVPLLVGSGVTAETVGTTLETADGAIVGTALKEGGETTAPVDPERVASLVAAARDS</sequence>
<protein>
    <submittedName>
        <fullName evidence="2">BtpA/SgcQ family protein</fullName>
    </submittedName>
</protein>
<dbReference type="EMBL" id="CP104003">
    <property type="protein sequence ID" value="UWM55399.1"/>
    <property type="molecule type" value="Genomic_DNA"/>
</dbReference>
<dbReference type="InterPro" id="IPR011060">
    <property type="entry name" value="RibuloseP-bd_barrel"/>
</dbReference>
<name>A0A9E7UC53_9EURY</name>
<dbReference type="RefSeq" id="WP_260594499.1">
    <property type="nucleotide sequence ID" value="NZ_CP104003.1"/>
</dbReference>
<proteinExistence type="inferred from homology"/>